<dbReference type="RefSeq" id="WP_347324056.1">
    <property type="nucleotide sequence ID" value="NZ_JBCGUH010000002.1"/>
</dbReference>
<name>A0ABW4RNM9_9BACL</name>
<dbReference type="Pfam" id="PF14042">
    <property type="entry name" value="DUF4247"/>
    <property type="match status" value="1"/>
</dbReference>
<feature type="region of interest" description="Disordered" evidence="1">
    <location>
        <begin position="159"/>
        <end position="253"/>
    </location>
</feature>
<evidence type="ECO:0000313" key="3">
    <source>
        <dbReference type="Proteomes" id="UP001597233"/>
    </source>
</evidence>
<reference evidence="3" key="1">
    <citation type="journal article" date="2019" name="Int. J. Syst. Evol. Microbiol.">
        <title>The Global Catalogue of Microorganisms (GCM) 10K type strain sequencing project: providing services to taxonomists for standard genome sequencing and annotation.</title>
        <authorList>
            <consortium name="The Broad Institute Genomics Platform"/>
            <consortium name="The Broad Institute Genome Sequencing Center for Infectious Disease"/>
            <person name="Wu L."/>
            <person name="Ma J."/>
        </authorList>
    </citation>
    <scope>NUCLEOTIDE SEQUENCE [LARGE SCALE GENOMIC DNA]</scope>
    <source>
        <strain evidence="3">CCUG 54950</strain>
    </source>
</reference>
<proteinExistence type="predicted"/>
<dbReference type="EMBL" id="JBHUEH010000032">
    <property type="protein sequence ID" value="MFD1887645.1"/>
    <property type="molecule type" value="Genomic_DNA"/>
</dbReference>
<sequence>MKERMSRWTKIILALSLVVSLLSGCGFGSNKITYPLESVSRNGNSTSYVYRAANQTVPAVAEQLADQRRPEQTSVQDPDRMFLVYNDELIQVQRDPAKPQDALIEVDSQQYVRQNYSSSFLQGYLTASILQSLFGSGGSYGGYGSYGGGTYRGYASQNTYPPKTQYNKPSAQDMKQAPPLTVDKSGSIFKRGSSSSSKRSGYGSDVSNRGSPSSGSINRGGSSSNNSGGFFSPGNSAPKSSFGSGKIRKRGRR</sequence>
<dbReference type="InterPro" id="IPR025341">
    <property type="entry name" value="DUF4247"/>
</dbReference>
<organism evidence="2 3">
    <name type="scientific">Paenibacillus wenxiniae</name>
    <dbReference type="NCBI Taxonomy" id="1636843"/>
    <lineage>
        <taxon>Bacteria</taxon>
        <taxon>Bacillati</taxon>
        <taxon>Bacillota</taxon>
        <taxon>Bacilli</taxon>
        <taxon>Bacillales</taxon>
        <taxon>Paenibacillaceae</taxon>
        <taxon>Paenibacillus</taxon>
    </lineage>
</organism>
<evidence type="ECO:0000256" key="1">
    <source>
        <dbReference type="SAM" id="MobiDB-lite"/>
    </source>
</evidence>
<protein>
    <submittedName>
        <fullName evidence="2">DUF4247 domain-containing protein</fullName>
    </submittedName>
</protein>
<feature type="compositionally biased region" description="Polar residues" evidence="1">
    <location>
        <begin position="159"/>
        <end position="170"/>
    </location>
</feature>
<keyword evidence="3" id="KW-1185">Reference proteome</keyword>
<accession>A0ABW4RNM9</accession>
<gene>
    <name evidence="2" type="ORF">ACFSC9_19390</name>
</gene>
<feature type="compositionally biased region" description="Low complexity" evidence="1">
    <location>
        <begin position="184"/>
        <end position="236"/>
    </location>
</feature>
<dbReference type="PROSITE" id="PS51257">
    <property type="entry name" value="PROKAR_LIPOPROTEIN"/>
    <property type="match status" value="1"/>
</dbReference>
<evidence type="ECO:0000313" key="2">
    <source>
        <dbReference type="EMBL" id="MFD1887645.1"/>
    </source>
</evidence>
<dbReference type="Proteomes" id="UP001597233">
    <property type="component" value="Unassembled WGS sequence"/>
</dbReference>
<comment type="caution">
    <text evidence="2">The sequence shown here is derived from an EMBL/GenBank/DDBJ whole genome shotgun (WGS) entry which is preliminary data.</text>
</comment>